<dbReference type="Proteomes" id="UP000664835">
    <property type="component" value="Unassembled WGS sequence"/>
</dbReference>
<dbReference type="PANTHER" id="PTHR10655">
    <property type="entry name" value="LYSOPHOSPHOLIPASE-RELATED"/>
    <property type="match status" value="1"/>
</dbReference>
<evidence type="ECO:0000256" key="2">
    <source>
        <dbReference type="ARBA" id="ARBA00022801"/>
    </source>
</evidence>
<evidence type="ECO:0000259" key="3">
    <source>
        <dbReference type="Pfam" id="PF02230"/>
    </source>
</evidence>
<comment type="similarity">
    <text evidence="1">Belongs to the AB hydrolase superfamily. AB hydrolase 2 family.</text>
</comment>
<dbReference type="InterPro" id="IPR050565">
    <property type="entry name" value="LYPA1-2/EST-like"/>
</dbReference>
<dbReference type="Gene3D" id="3.40.50.1820">
    <property type="entry name" value="alpha/beta hydrolase"/>
    <property type="match status" value="1"/>
</dbReference>
<dbReference type="InterPro" id="IPR029058">
    <property type="entry name" value="AB_hydrolase_fold"/>
</dbReference>
<gene>
    <name evidence="4" type="ORF">J3998_04885</name>
</gene>
<evidence type="ECO:0000256" key="1">
    <source>
        <dbReference type="ARBA" id="ARBA00006499"/>
    </source>
</evidence>
<protein>
    <submittedName>
        <fullName evidence="4">Prolyl oligopeptidase family serine peptidase</fullName>
    </submittedName>
</protein>
<name>A0ABS3Q4L8_9GAMM</name>
<evidence type="ECO:0000313" key="4">
    <source>
        <dbReference type="EMBL" id="MBO1926904.1"/>
    </source>
</evidence>
<proteinExistence type="inferred from homology"/>
<comment type="caution">
    <text evidence="4">The sequence shown here is derived from an EMBL/GenBank/DDBJ whole genome shotgun (WGS) entry which is preliminary data.</text>
</comment>
<keyword evidence="2" id="KW-0378">Hydrolase</keyword>
<dbReference type="SUPFAM" id="SSF53474">
    <property type="entry name" value="alpha/beta-Hydrolases"/>
    <property type="match status" value="1"/>
</dbReference>
<organism evidence="4 5">
    <name type="scientific">Thiomicrorhabdus marina</name>
    <dbReference type="NCBI Taxonomy" id="2818442"/>
    <lineage>
        <taxon>Bacteria</taxon>
        <taxon>Pseudomonadati</taxon>
        <taxon>Pseudomonadota</taxon>
        <taxon>Gammaproteobacteria</taxon>
        <taxon>Thiotrichales</taxon>
        <taxon>Piscirickettsiaceae</taxon>
        <taxon>Thiomicrorhabdus</taxon>
    </lineage>
</organism>
<dbReference type="Pfam" id="PF02230">
    <property type="entry name" value="Abhydrolase_2"/>
    <property type="match status" value="1"/>
</dbReference>
<reference evidence="4 5" key="1">
    <citation type="submission" date="2021-03" db="EMBL/GenBank/DDBJ databases">
        <title>Thiomicrorhabdus sp.nov.,novel sulfur-oxidizing bacteria isolated from coastal sediment.</title>
        <authorList>
            <person name="Liu X."/>
        </authorList>
    </citation>
    <scope>NUCLEOTIDE SEQUENCE [LARGE SCALE GENOMIC DNA]</scope>
    <source>
        <strain evidence="4 5">6S2-11</strain>
    </source>
</reference>
<evidence type="ECO:0000313" key="5">
    <source>
        <dbReference type="Proteomes" id="UP000664835"/>
    </source>
</evidence>
<sequence>MLEPQGEVKKVVIWLHGLGADGHDFEEVVPHLGLPPEHGVRFIFPHAPINPVTINGGMQMHSWYDIRSEDFMNDVDHAGIETSCQQIFELIETQIKFGIGAENIILAGFSQGGLIALNVALNGPYDLAGAMALSTYCPMADRFELHRDTPVLMMHGEHDPVVPFAIGQATCNALQKSGYEVEWHSYPMQHAVCSEELMHIGKWLQER</sequence>
<keyword evidence="5" id="KW-1185">Reference proteome</keyword>
<accession>A0ABS3Q4L8</accession>
<dbReference type="PANTHER" id="PTHR10655:SF17">
    <property type="entry name" value="LYSOPHOSPHOLIPASE-LIKE PROTEIN 1"/>
    <property type="match status" value="1"/>
</dbReference>
<dbReference type="EMBL" id="JAGETV010000006">
    <property type="protein sequence ID" value="MBO1926904.1"/>
    <property type="molecule type" value="Genomic_DNA"/>
</dbReference>
<feature type="domain" description="Phospholipase/carboxylesterase/thioesterase" evidence="3">
    <location>
        <begin position="3"/>
        <end position="205"/>
    </location>
</feature>
<dbReference type="InterPro" id="IPR003140">
    <property type="entry name" value="PLipase/COase/thioEstase"/>
</dbReference>